<organism evidence="1 2">
    <name type="scientific">Gemmobacter caeni</name>
    <dbReference type="NCBI Taxonomy" id="589035"/>
    <lineage>
        <taxon>Bacteria</taxon>
        <taxon>Pseudomonadati</taxon>
        <taxon>Pseudomonadota</taxon>
        <taxon>Alphaproteobacteria</taxon>
        <taxon>Rhodobacterales</taxon>
        <taxon>Paracoccaceae</taxon>
        <taxon>Gemmobacter</taxon>
    </lineage>
</organism>
<proteinExistence type="predicted"/>
<protein>
    <submittedName>
        <fullName evidence="1">Sulfotransferase family protein</fullName>
    </submittedName>
</protein>
<dbReference type="OrthoDB" id="288532at2"/>
<dbReference type="SUPFAM" id="SSF52540">
    <property type="entry name" value="P-loop containing nucleoside triphosphate hydrolases"/>
    <property type="match status" value="1"/>
</dbReference>
<dbReference type="Proteomes" id="UP000244224">
    <property type="component" value="Unassembled WGS sequence"/>
</dbReference>
<gene>
    <name evidence="1" type="ORF">C8N34_1039</name>
</gene>
<dbReference type="EMBL" id="QBKP01000003">
    <property type="protein sequence ID" value="PTX51508.1"/>
    <property type="molecule type" value="Genomic_DNA"/>
</dbReference>
<name>A0A2T6B623_9RHOB</name>
<dbReference type="InterPro" id="IPR005331">
    <property type="entry name" value="Sulfotransferase"/>
</dbReference>
<dbReference type="Pfam" id="PF03567">
    <property type="entry name" value="Sulfotransfer_2"/>
    <property type="match status" value="1"/>
</dbReference>
<dbReference type="InterPro" id="IPR027417">
    <property type="entry name" value="P-loop_NTPase"/>
</dbReference>
<dbReference type="GO" id="GO:0008146">
    <property type="term" value="F:sulfotransferase activity"/>
    <property type="evidence" value="ECO:0007669"/>
    <property type="project" value="InterPro"/>
</dbReference>
<comment type="caution">
    <text evidence="1">The sequence shown here is derived from an EMBL/GenBank/DDBJ whole genome shotgun (WGS) entry which is preliminary data.</text>
</comment>
<dbReference type="GO" id="GO:0016020">
    <property type="term" value="C:membrane"/>
    <property type="evidence" value="ECO:0007669"/>
    <property type="project" value="InterPro"/>
</dbReference>
<dbReference type="Gene3D" id="3.40.50.300">
    <property type="entry name" value="P-loop containing nucleotide triphosphate hydrolases"/>
    <property type="match status" value="1"/>
</dbReference>
<accession>A0A2T6B623</accession>
<sequence length="217" mass="24451">MILSRGRRFIFIHIPKTGGTALALALEARAMKDDILIGDTPKARARKGRWQGVQSHGRLWKHSTLADIAGLASDDEIASFFTFTLIRNPWDRAVSYYHWLRGQSFTHSAVSLAQCLDFTAFIAHPQTRAAFRASPARSYLTDRFGQERASTYVRLEHLTEDLAPVEAHLGFRLGPLPQANESSRARDWRGYFTDDTAQMIATDSAEDIARFGYCFDP</sequence>
<dbReference type="RefSeq" id="WP_108128108.1">
    <property type="nucleotide sequence ID" value="NZ_QBKP01000003.1"/>
</dbReference>
<evidence type="ECO:0000313" key="2">
    <source>
        <dbReference type="Proteomes" id="UP000244224"/>
    </source>
</evidence>
<reference evidence="1 2" key="1">
    <citation type="submission" date="2018-04" db="EMBL/GenBank/DDBJ databases">
        <title>Genomic Encyclopedia of Archaeal and Bacterial Type Strains, Phase II (KMG-II): from individual species to whole genera.</title>
        <authorList>
            <person name="Goeker M."/>
        </authorList>
    </citation>
    <scope>NUCLEOTIDE SEQUENCE [LARGE SCALE GENOMIC DNA]</scope>
    <source>
        <strain evidence="1 2">DSM 21823</strain>
    </source>
</reference>
<keyword evidence="1" id="KW-0808">Transferase</keyword>
<evidence type="ECO:0000313" key="1">
    <source>
        <dbReference type="EMBL" id="PTX51508.1"/>
    </source>
</evidence>
<keyword evidence="2" id="KW-1185">Reference proteome</keyword>
<dbReference type="AlphaFoldDB" id="A0A2T6B623"/>